<sequence length="61" mass="5810">MPVLECGSPAAGGAEVAALAEPALHLCAADPAGDDGPPEVVLVAASLAAVARAGERFDAVA</sequence>
<name>A0A0F2TD06_STRR3</name>
<keyword evidence="2" id="KW-1185">Reference proteome</keyword>
<accession>A0A0F2TD06</accession>
<protein>
    <submittedName>
        <fullName evidence="1">Uncharacterized protein</fullName>
    </submittedName>
</protein>
<proteinExistence type="predicted"/>
<comment type="caution">
    <text evidence="1">The sequence shown here is derived from an EMBL/GenBank/DDBJ whole genome shotgun (WGS) entry which is preliminary data.</text>
</comment>
<dbReference type="EMBL" id="JZKH01000044">
    <property type="protein sequence ID" value="KJS60396.1"/>
    <property type="molecule type" value="Genomic_DNA"/>
</dbReference>
<dbReference type="AlphaFoldDB" id="A0A0F2TD06"/>
<reference evidence="1 2" key="1">
    <citation type="submission" date="2015-02" db="EMBL/GenBank/DDBJ databases">
        <authorList>
            <person name="Ju K.-S."/>
            <person name="Doroghazi J.R."/>
            <person name="Metcalf W."/>
        </authorList>
    </citation>
    <scope>NUCLEOTIDE SEQUENCE [LARGE SCALE GENOMIC DNA]</scope>
    <source>
        <strain evidence="1 2">ATCC 31215</strain>
    </source>
</reference>
<organism evidence="1 2">
    <name type="scientific">Streptomyces rubellomurinus (strain ATCC 31215)</name>
    <dbReference type="NCBI Taxonomy" id="359131"/>
    <lineage>
        <taxon>Bacteria</taxon>
        <taxon>Bacillati</taxon>
        <taxon>Actinomycetota</taxon>
        <taxon>Actinomycetes</taxon>
        <taxon>Kitasatosporales</taxon>
        <taxon>Streptomycetaceae</taxon>
        <taxon>Streptomyces</taxon>
    </lineage>
</organism>
<dbReference type="PATRIC" id="fig|359131.3.peg.5134"/>
<evidence type="ECO:0000313" key="1">
    <source>
        <dbReference type="EMBL" id="KJS60396.1"/>
    </source>
</evidence>
<gene>
    <name evidence="1" type="ORF">VM95_21375</name>
</gene>
<dbReference type="Proteomes" id="UP000033699">
    <property type="component" value="Unassembled WGS sequence"/>
</dbReference>
<evidence type="ECO:0000313" key="2">
    <source>
        <dbReference type="Proteomes" id="UP000033699"/>
    </source>
</evidence>